<dbReference type="InterPro" id="IPR036188">
    <property type="entry name" value="FAD/NAD-bd_sf"/>
</dbReference>
<protein>
    <recommendedName>
        <fullName evidence="4">Amine oxidase domain-containing protein</fullName>
    </recommendedName>
</protein>
<dbReference type="Gene3D" id="3.50.50.60">
    <property type="entry name" value="FAD/NAD(P)-binding domain"/>
    <property type="match status" value="1"/>
</dbReference>
<dbReference type="RefSeq" id="WP_133503652.1">
    <property type="nucleotide sequence ID" value="NZ_SNXC01000011.1"/>
</dbReference>
<feature type="transmembrane region" description="Helical" evidence="1">
    <location>
        <begin position="13"/>
        <end position="31"/>
    </location>
</feature>
<dbReference type="Pfam" id="PF13450">
    <property type="entry name" value="NAD_binding_8"/>
    <property type="match status" value="1"/>
</dbReference>
<keyword evidence="1" id="KW-0812">Transmembrane</keyword>
<dbReference type="PANTHER" id="PTHR16128:SF5">
    <property type="entry name" value="FAD_NAD(P)-BINDING OXIDOREDUCTASE FAMILY PROTEIN"/>
    <property type="match status" value="1"/>
</dbReference>
<dbReference type="OrthoDB" id="5792777at2"/>
<comment type="caution">
    <text evidence="2">The sequence shown here is derived from an EMBL/GenBank/DDBJ whole genome shotgun (WGS) entry which is preliminary data.</text>
</comment>
<name>A0A4R6MAV5_9GAMM</name>
<dbReference type="Proteomes" id="UP000294656">
    <property type="component" value="Unassembled WGS sequence"/>
</dbReference>
<dbReference type="PANTHER" id="PTHR16128">
    <property type="entry name" value="FAD/NAD(P)-BINDING OXIDOREDUCTASE FAMILY PROTEIN"/>
    <property type="match status" value="1"/>
</dbReference>
<evidence type="ECO:0000313" key="3">
    <source>
        <dbReference type="Proteomes" id="UP000294656"/>
    </source>
</evidence>
<evidence type="ECO:0008006" key="4">
    <source>
        <dbReference type="Google" id="ProtNLM"/>
    </source>
</evidence>
<dbReference type="Gene3D" id="3.90.660.10">
    <property type="match status" value="1"/>
</dbReference>
<evidence type="ECO:0000256" key="1">
    <source>
        <dbReference type="SAM" id="Phobius"/>
    </source>
</evidence>
<dbReference type="AlphaFoldDB" id="A0A4R6MAV5"/>
<sequence>MNNTTQNTALQKIPYFQSVVIGAGLAGSLLAKKLMQKGHSVCVIEKSRGTGGRASSKRLESTVSGKQLNADLGLTSIQLNTPELKSLRDELLEQSVIAPWNNAHKNETLDQNAESTAFVGTPKSSAITRYLLGDATLITSTTAHHIEKTHSHWLIRDNAYAPIARCENLIITAPPAQTAMLLATTESASEQLHIAHRAGANTTPQWAMWIETPKRPIGHQLKNSGNVIDTYCLESRKPEKTCDSSEIWVIQTTSEWATRHLDAAKEWIASQLVHEFKHTTQLEVLQFGQPHRWLLGRQQNATPQIEHVWNERVKLGIAGDWLYSGDGQGALLSAHYLIEKMN</sequence>
<proteinExistence type="predicted"/>
<reference evidence="2 3" key="1">
    <citation type="submission" date="2019-03" db="EMBL/GenBank/DDBJ databases">
        <title>Genomic Encyclopedia of Type Strains, Phase III (KMG-III): the genomes of soil and plant-associated and newly described type strains.</title>
        <authorList>
            <person name="Whitman W."/>
        </authorList>
    </citation>
    <scope>NUCLEOTIDE SEQUENCE [LARGE SCALE GENOMIC DNA]</scope>
    <source>
        <strain evidence="2 3">CECT 7378</strain>
    </source>
</reference>
<evidence type="ECO:0000313" key="2">
    <source>
        <dbReference type="EMBL" id="TDO98225.1"/>
    </source>
</evidence>
<keyword evidence="3" id="KW-1185">Reference proteome</keyword>
<organism evidence="2 3">
    <name type="scientific">Marinomonas balearica</name>
    <dbReference type="NCBI Taxonomy" id="491947"/>
    <lineage>
        <taxon>Bacteria</taxon>
        <taxon>Pseudomonadati</taxon>
        <taxon>Pseudomonadota</taxon>
        <taxon>Gammaproteobacteria</taxon>
        <taxon>Oceanospirillales</taxon>
        <taxon>Oceanospirillaceae</taxon>
        <taxon>Marinomonas</taxon>
    </lineage>
</organism>
<accession>A0A4R6MAV5</accession>
<dbReference type="EMBL" id="SNXC01000011">
    <property type="protein sequence ID" value="TDO98225.1"/>
    <property type="molecule type" value="Genomic_DNA"/>
</dbReference>
<gene>
    <name evidence="2" type="ORF">DFP79_1864</name>
</gene>
<keyword evidence="1" id="KW-1133">Transmembrane helix</keyword>
<keyword evidence="1" id="KW-0472">Membrane</keyword>
<dbReference type="SUPFAM" id="SSF51905">
    <property type="entry name" value="FAD/NAD(P)-binding domain"/>
    <property type="match status" value="1"/>
</dbReference>